<comment type="caution">
    <text evidence="4">The sequence shown here is derived from an EMBL/GenBank/DDBJ whole genome shotgun (WGS) entry which is preliminary data.</text>
</comment>
<dbReference type="AlphaFoldDB" id="A0A6A4KM55"/>
<evidence type="ECO:0000259" key="3">
    <source>
        <dbReference type="Pfam" id="PF23598"/>
    </source>
</evidence>
<dbReference type="GO" id="GO:0051707">
    <property type="term" value="P:response to other organism"/>
    <property type="evidence" value="ECO:0007669"/>
    <property type="project" value="UniProtKB-ARBA"/>
</dbReference>
<protein>
    <recommendedName>
        <fullName evidence="3">Disease resistance R13L4/SHOC-2-like LRR domain-containing protein</fullName>
    </recommendedName>
</protein>
<feature type="domain" description="Disease resistance R13L4/SHOC-2-like LRR" evidence="3">
    <location>
        <begin position="3"/>
        <end position="71"/>
    </location>
</feature>
<dbReference type="Pfam" id="PF00560">
    <property type="entry name" value="LRR_1"/>
    <property type="match status" value="1"/>
</dbReference>
<dbReference type="GO" id="GO:0005737">
    <property type="term" value="C:cytoplasm"/>
    <property type="evidence" value="ECO:0007669"/>
    <property type="project" value="TreeGrafter"/>
</dbReference>
<dbReference type="GO" id="GO:0006952">
    <property type="term" value="P:defense response"/>
    <property type="evidence" value="ECO:0007669"/>
    <property type="project" value="UniProtKB-ARBA"/>
</dbReference>
<evidence type="ECO:0000256" key="1">
    <source>
        <dbReference type="ARBA" id="ARBA00022614"/>
    </source>
</evidence>
<gene>
    <name evidence="4" type="ORF">C3L33_23481</name>
</gene>
<accession>A0A6A4KM55</accession>
<evidence type="ECO:0000313" key="4">
    <source>
        <dbReference type="EMBL" id="KAE9444621.1"/>
    </source>
</evidence>
<dbReference type="PANTHER" id="PTHR48051:SF1">
    <property type="entry name" value="RAS SUPPRESSOR PROTEIN 1"/>
    <property type="match status" value="1"/>
</dbReference>
<dbReference type="EMBL" id="QEFC01007948">
    <property type="protein sequence ID" value="KAE9444621.1"/>
    <property type="molecule type" value="Genomic_DNA"/>
</dbReference>
<dbReference type="SMART" id="SM00369">
    <property type="entry name" value="LRR_TYP"/>
    <property type="match status" value="4"/>
</dbReference>
<organism evidence="4">
    <name type="scientific">Rhododendron williamsianum</name>
    <dbReference type="NCBI Taxonomy" id="262921"/>
    <lineage>
        <taxon>Eukaryota</taxon>
        <taxon>Viridiplantae</taxon>
        <taxon>Streptophyta</taxon>
        <taxon>Embryophyta</taxon>
        <taxon>Tracheophyta</taxon>
        <taxon>Spermatophyta</taxon>
        <taxon>Magnoliopsida</taxon>
        <taxon>eudicotyledons</taxon>
        <taxon>Gunneridae</taxon>
        <taxon>Pentapetalae</taxon>
        <taxon>asterids</taxon>
        <taxon>Ericales</taxon>
        <taxon>Ericaceae</taxon>
        <taxon>Ericoideae</taxon>
        <taxon>Rhodoreae</taxon>
        <taxon>Rhododendron</taxon>
    </lineage>
</organism>
<sequence>MDGCHLSYLPEEIGNLISLQTLTLAKNNLNTLPDGICNLTCLKRLNLAKNNVSNLPSGIGRLTSLEGLNLSRNNLWTLPDTIGKLSCLKYLWVGNNKLSHLPSEIGDLDSLKTLGLSELENAVEIFVPAGEEELRIWFPYHDGRGPNVSFVAPSPSVNQKMLGWILRLVLCAPRESSYGYAGVQLEGGDEVEFEMCQKALPGIVEIPMSQDVSGVVISLDVTHLNTLVKKWAIDLIYEADEIHKGNDTWCQVLYNIQL</sequence>
<dbReference type="OrthoDB" id="2018313at2759"/>
<dbReference type="SUPFAM" id="SSF52058">
    <property type="entry name" value="L domain-like"/>
    <property type="match status" value="1"/>
</dbReference>
<dbReference type="Pfam" id="PF23598">
    <property type="entry name" value="LRR_14"/>
    <property type="match status" value="1"/>
</dbReference>
<dbReference type="InterPro" id="IPR001611">
    <property type="entry name" value="Leu-rich_rpt"/>
</dbReference>
<dbReference type="InterPro" id="IPR032675">
    <property type="entry name" value="LRR_dom_sf"/>
</dbReference>
<dbReference type="InterPro" id="IPR050216">
    <property type="entry name" value="LRR_domain-containing"/>
</dbReference>
<dbReference type="PANTHER" id="PTHR48051">
    <property type="match status" value="1"/>
</dbReference>
<dbReference type="InterPro" id="IPR003591">
    <property type="entry name" value="Leu-rich_rpt_typical-subtyp"/>
</dbReference>
<proteinExistence type="predicted"/>
<keyword evidence="2" id="KW-0677">Repeat</keyword>
<evidence type="ECO:0000256" key="2">
    <source>
        <dbReference type="ARBA" id="ARBA00022737"/>
    </source>
</evidence>
<feature type="non-terminal residue" evidence="4">
    <location>
        <position position="1"/>
    </location>
</feature>
<dbReference type="Gene3D" id="3.80.10.10">
    <property type="entry name" value="Ribonuclease Inhibitor"/>
    <property type="match status" value="1"/>
</dbReference>
<reference evidence="4" key="1">
    <citation type="journal article" date="2019" name="Genome Biol. Evol.">
        <title>The Rhododendron genome and chromosomal organization provide insight into shared whole-genome duplications across the heath family (Ericaceae).</title>
        <authorList>
            <person name="Soza V.L."/>
            <person name="Lindsley D."/>
            <person name="Waalkes A."/>
            <person name="Ramage E."/>
            <person name="Patwardhan R.P."/>
            <person name="Burton J.N."/>
            <person name="Adey A."/>
            <person name="Kumar A."/>
            <person name="Qiu R."/>
            <person name="Shendure J."/>
            <person name="Hall B."/>
        </authorList>
    </citation>
    <scope>NUCLEOTIDE SEQUENCE</scope>
    <source>
        <strain evidence="4">RSF 1966-606</strain>
    </source>
</reference>
<dbReference type="InterPro" id="IPR055414">
    <property type="entry name" value="LRR_R13L4/SHOC2-like"/>
</dbReference>
<name>A0A6A4KM55_9ERIC</name>
<keyword evidence="1" id="KW-0433">Leucine-rich repeat</keyword>